<name>A0A6C0H1Z6_9ZZZZ</name>
<sequence length="123" mass="13916">MSLKSAFEMKKGVNNVGSNCSHVVTGLCRSNTHKFKCSNTNPVFTTVPRDEISETKGSKYEGEKQYRNEDCHYVEGFTPSKFGSNIVDNIRSGLNYNPFRKTSAGKKSKRKTPKSKRRSTKRK</sequence>
<feature type="compositionally biased region" description="Basic residues" evidence="1">
    <location>
        <begin position="103"/>
        <end position="123"/>
    </location>
</feature>
<proteinExistence type="predicted"/>
<organism evidence="2">
    <name type="scientific">viral metagenome</name>
    <dbReference type="NCBI Taxonomy" id="1070528"/>
    <lineage>
        <taxon>unclassified sequences</taxon>
        <taxon>metagenomes</taxon>
        <taxon>organismal metagenomes</taxon>
    </lineage>
</organism>
<feature type="region of interest" description="Disordered" evidence="1">
    <location>
        <begin position="92"/>
        <end position="123"/>
    </location>
</feature>
<protein>
    <submittedName>
        <fullName evidence="2">Uncharacterized protein</fullName>
    </submittedName>
</protein>
<evidence type="ECO:0000256" key="1">
    <source>
        <dbReference type="SAM" id="MobiDB-lite"/>
    </source>
</evidence>
<accession>A0A6C0H1Z6</accession>
<dbReference type="AlphaFoldDB" id="A0A6C0H1Z6"/>
<dbReference type="EMBL" id="MN739849">
    <property type="protein sequence ID" value="QHT74427.1"/>
    <property type="molecule type" value="Genomic_DNA"/>
</dbReference>
<evidence type="ECO:0000313" key="2">
    <source>
        <dbReference type="EMBL" id="QHT74427.1"/>
    </source>
</evidence>
<reference evidence="2" key="1">
    <citation type="journal article" date="2020" name="Nature">
        <title>Giant virus diversity and host interactions through global metagenomics.</title>
        <authorList>
            <person name="Schulz F."/>
            <person name="Roux S."/>
            <person name="Paez-Espino D."/>
            <person name="Jungbluth S."/>
            <person name="Walsh D.A."/>
            <person name="Denef V.J."/>
            <person name="McMahon K.D."/>
            <person name="Konstantinidis K.T."/>
            <person name="Eloe-Fadrosh E.A."/>
            <person name="Kyrpides N.C."/>
            <person name="Woyke T."/>
        </authorList>
    </citation>
    <scope>NUCLEOTIDE SEQUENCE</scope>
    <source>
        <strain evidence="2">GVMAG-M-3300023179-59</strain>
    </source>
</reference>